<keyword evidence="3" id="KW-1003">Cell membrane</keyword>
<dbReference type="Proteomes" id="UP000636479">
    <property type="component" value="Unassembled WGS sequence"/>
</dbReference>
<dbReference type="AlphaFoldDB" id="A0A8H6TCX3"/>
<feature type="region of interest" description="Disordered" evidence="16">
    <location>
        <begin position="81"/>
        <end position="122"/>
    </location>
</feature>
<dbReference type="Gene3D" id="3.20.20.80">
    <property type="entry name" value="Glycosidases"/>
    <property type="match status" value="1"/>
</dbReference>
<evidence type="ECO:0000256" key="13">
    <source>
        <dbReference type="ARBA" id="ARBA00037126"/>
    </source>
</evidence>
<evidence type="ECO:0000256" key="2">
    <source>
        <dbReference type="ARBA" id="ARBA00005641"/>
    </source>
</evidence>
<keyword evidence="4 17" id="KW-0812">Transmembrane</keyword>
<dbReference type="GeneID" id="59339633"/>
<dbReference type="EC" id="3.2.1.58" evidence="14"/>
<evidence type="ECO:0000256" key="7">
    <source>
        <dbReference type="ARBA" id="ARBA00022989"/>
    </source>
</evidence>
<comment type="similarity">
    <text evidence="2">Belongs to the glycosyl hydrolase 5 (cellulase A) family.</text>
</comment>
<dbReference type="InterPro" id="IPR001547">
    <property type="entry name" value="Glyco_hydro_5"/>
</dbReference>
<sequence length="700" mass="74394">MATDNRHSTPSIADSTPTNGSAALLPATKEAPGSSPLSRTPEKSRRKRLLIPLILGAIVVVVLAVVLPVYFVVIKKNSKNNATTTNGGSSSPSSGDSSPSSGGSSGSPSGTPTKLAVTGGDGSAVVTTSGDSFTYNNSFGGYWYYDSSNPLVGGRANSWTPPLNETWTWGVDRVFGVNLGGWFVLEPFISPALFQAYPSANDEWSIATLMRADGTLQAKMEAHYDTFITEQDIAQIAAAGLNWVRVPIPFWAVSTWSNVGSNSYPSAGSPVAEPFLEGVAWKYIVRLLTWARKYGIRVKFDLHTIPGSQNGYNHSGKYGQVNFLNGPMGAANAQRAVDVIRIITQFIAQEEWKDVVQIFGVMNEPRIAVIGQDALYSFNLHIHDMMRNITGVGAGHGPYISFHDGFDGVSNWAGFLPGSDRVILDTHPYFAFNNQPNNEPIATGTNRNTAGGEWPARACRAWGPMIEQSRSGFGVTIAGEFSNGYNDCGLFLTGVNGRQSYGGDCSFWEDASQWDAATKAGVQAFAEASMDALGDWFFWTWRIGEARDGIVRSPLWSYKAGLEGGWMPKDPRTVTGKCAAVGVRGSRFDGSFSAWQTGGAGAGTIAAAATRQWGQWPPTTLSHAGDILPTYANTGAVPTLVYALPTPTAIKTESAAPTASRMGNGWANAGDTAGAIAPGSGCSYPNAWNALSLPPPTATC</sequence>
<reference evidence="19" key="1">
    <citation type="submission" date="2020-05" db="EMBL/GenBank/DDBJ databases">
        <title>Mycena genomes resolve the evolution of fungal bioluminescence.</title>
        <authorList>
            <person name="Tsai I.J."/>
        </authorList>
    </citation>
    <scope>NUCLEOTIDE SEQUENCE</scope>
    <source>
        <strain evidence="19">171206Taipei</strain>
    </source>
</reference>
<dbReference type="RefSeq" id="XP_037225027.1">
    <property type="nucleotide sequence ID" value="XM_037357117.1"/>
</dbReference>
<evidence type="ECO:0000256" key="14">
    <source>
        <dbReference type="ARBA" id="ARBA00038929"/>
    </source>
</evidence>
<evidence type="ECO:0000313" key="20">
    <source>
        <dbReference type="Proteomes" id="UP000636479"/>
    </source>
</evidence>
<dbReference type="OrthoDB" id="62120at2759"/>
<feature type="region of interest" description="Disordered" evidence="16">
    <location>
        <begin position="1"/>
        <end position="45"/>
    </location>
</feature>
<keyword evidence="11" id="KW-0961">Cell wall biogenesis/degradation</keyword>
<protein>
    <recommendedName>
        <fullName evidence="14">glucan 1,3-beta-glucosidase</fullName>
        <ecNumber evidence="14">3.2.1.58</ecNumber>
    </recommendedName>
    <alternativeName>
        <fullName evidence="15">Exo-1,3-beta-glucanase D</fullName>
    </alternativeName>
</protein>
<keyword evidence="6" id="KW-0735">Signal-anchor</keyword>
<keyword evidence="20" id="KW-1185">Reference proteome</keyword>
<evidence type="ECO:0000256" key="3">
    <source>
        <dbReference type="ARBA" id="ARBA00022475"/>
    </source>
</evidence>
<feature type="compositionally biased region" description="Low complexity" evidence="16">
    <location>
        <begin position="81"/>
        <end position="110"/>
    </location>
</feature>
<organism evidence="19 20">
    <name type="scientific">Mycena indigotica</name>
    <dbReference type="NCBI Taxonomy" id="2126181"/>
    <lineage>
        <taxon>Eukaryota</taxon>
        <taxon>Fungi</taxon>
        <taxon>Dikarya</taxon>
        <taxon>Basidiomycota</taxon>
        <taxon>Agaricomycotina</taxon>
        <taxon>Agaricomycetes</taxon>
        <taxon>Agaricomycetidae</taxon>
        <taxon>Agaricales</taxon>
        <taxon>Marasmiineae</taxon>
        <taxon>Mycenaceae</taxon>
        <taxon>Mycena</taxon>
    </lineage>
</organism>
<dbReference type="GO" id="GO:0005886">
    <property type="term" value="C:plasma membrane"/>
    <property type="evidence" value="ECO:0007669"/>
    <property type="project" value="UniProtKB-SubCell"/>
</dbReference>
<comment type="catalytic activity">
    <reaction evidence="12">
        <text>Successive hydrolysis of beta-D-glucose units from the non-reducing ends of (1-&gt;3)-beta-D-glucans, releasing alpha-glucose.</text>
        <dbReference type="EC" id="3.2.1.58"/>
    </reaction>
</comment>
<dbReference type="GO" id="GO:0005576">
    <property type="term" value="C:extracellular region"/>
    <property type="evidence" value="ECO:0007669"/>
    <property type="project" value="TreeGrafter"/>
</dbReference>
<keyword evidence="10" id="KW-0326">Glycosidase</keyword>
<evidence type="ECO:0000256" key="15">
    <source>
        <dbReference type="ARBA" id="ARBA00041260"/>
    </source>
</evidence>
<evidence type="ECO:0000256" key="1">
    <source>
        <dbReference type="ARBA" id="ARBA00004401"/>
    </source>
</evidence>
<evidence type="ECO:0000259" key="18">
    <source>
        <dbReference type="Pfam" id="PF00150"/>
    </source>
</evidence>
<keyword evidence="5 19" id="KW-0378">Hydrolase</keyword>
<evidence type="ECO:0000256" key="12">
    <source>
        <dbReference type="ARBA" id="ARBA00036824"/>
    </source>
</evidence>
<keyword evidence="9" id="KW-0325">Glycoprotein</keyword>
<dbReference type="SUPFAM" id="SSF51445">
    <property type="entry name" value="(Trans)glycosidases"/>
    <property type="match status" value="1"/>
</dbReference>
<accession>A0A8H6TCX3</accession>
<evidence type="ECO:0000313" key="19">
    <source>
        <dbReference type="EMBL" id="KAF7315004.1"/>
    </source>
</evidence>
<feature type="transmembrane region" description="Helical" evidence="17">
    <location>
        <begin position="49"/>
        <end position="73"/>
    </location>
</feature>
<dbReference type="PANTHER" id="PTHR31297">
    <property type="entry name" value="GLUCAN ENDO-1,6-BETA-GLUCOSIDASE B"/>
    <property type="match status" value="1"/>
</dbReference>
<evidence type="ECO:0000256" key="10">
    <source>
        <dbReference type="ARBA" id="ARBA00023295"/>
    </source>
</evidence>
<evidence type="ECO:0000256" key="6">
    <source>
        <dbReference type="ARBA" id="ARBA00022968"/>
    </source>
</evidence>
<dbReference type="GO" id="GO:0009251">
    <property type="term" value="P:glucan catabolic process"/>
    <property type="evidence" value="ECO:0007669"/>
    <property type="project" value="TreeGrafter"/>
</dbReference>
<feature type="compositionally biased region" description="Polar residues" evidence="16">
    <location>
        <begin position="8"/>
        <end position="21"/>
    </location>
</feature>
<evidence type="ECO:0000256" key="8">
    <source>
        <dbReference type="ARBA" id="ARBA00023136"/>
    </source>
</evidence>
<name>A0A8H6TCX3_9AGAR</name>
<evidence type="ECO:0000256" key="11">
    <source>
        <dbReference type="ARBA" id="ARBA00023316"/>
    </source>
</evidence>
<evidence type="ECO:0000256" key="17">
    <source>
        <dbReference type="SAM" id="Phobius"/>
    </source>
</evidence>
<comment type="function">
    <text evidence="13">Glucosidase involved in the degradation of cellulosic biomass. Active on lichenan.</text>
</comment>
<feature type="domain" description="Glycoside hydrolase family 5" evidence="18">
    <location>
        <begin position="219"/>
        <end position="439"/>
    </location>
</feature>
<evidence type="ECO:0000256" key="9">
    <source>
        <dbReference type="ARBA" id="ARBA00023180"/>
    </source>
</evidence>
<dbReference type="Pfam" id="PF00150">
    <property type="entry name" value="Cellulase"/>
    <property type="match status" value="1"/>
</dbReference>
<dbReference type="PANTHER" id="PTHR31297:SF34">
    <property type="entry name" value="GLUCAN 1,3-BETA-GLUCOSIDASE 2"/>
    <property type="match status" value="1"/>
</dbReference>
<dbReference type="InterPro" id="IPR050386">
    <property type="entry name" value="Glycosyl_hydrolase_5"/>
</dbReference>
<keyword evidence="8 17" id="KW-0472">Membrane</keyword>
<gene>
    <name evidence="19" type="ORF">MIND_00014500</name>
</gene>
<dbReference type="GO" id="GO:0009986">
    <property type="term" value="C:cell surface"/>
    <property type="evidence" value="ECO:0007669"/>
    <property type="project" value="TreeGrafter"/>
</dbReference>
<comment type="caution">
    <text evidence="19">The sequence shown here is derived from an EMBL/GenBank/DDBJ whole genome shotgun (WGS) entry which is preliminary data.</text>
</comment>
<proteinExistence type="inferred from homology"/>
<dbReference type="EMBL" id="JACAZF010000001">
    <property type="protein sequence ID" value="KAF7315004.1"/>
    <property type="molecule type" value="Genomic_DNA"/>
</dbReference>
<dbReference type="GO" id="GO:0071555">
    <property type="term" value="P:cell wall organization"/>
    <property type="evidence" value="ECO:0007669"/>
    <property type="project" value="UniProtKB-KW"/>
</dbReference>
<evidence type="ECO:0000256" key="4">
    <source>
        <dbReference type="ARBA" id="ARBA00022692"/>
    </source>
</evidence>
<evidence type="ECO:0000256" key="16">
    <source>
        <dbReference type="SAM" id="MobiDB-lite"/>
    </source>
</evidence>
<keyword evidence="7 17" id="KW-1133">Transmembrane helix</keyword>
<dbReference type="InterPro" id="IPR017853">
    <property type="entry name" value="GH"/>
</dbReference>
<dbReference type="GO" id="GO:0004338">
    <property type="term" value="F:glucan exo-1,3-beta-glucosidase activity"/>
    <property type="evidence" value="ECO:0007669"/>
    <property type="project" value="UniProtKB-EC"/>
</dbReference>
<comment type="subcellular location">
    <subcellularLocation>
        <location evidence="1">Cell membrane</location>
        <topology evidence="1">Single-pass type II membrane protein</topology>
    </subcellularLocation>
</comment>
<evidence type="ECO:0000256" key="5">
    <source>
        <dbReference type="ARBA" id="ARBA00022801"/>
    </source>
</evidence>